<protein>
    <submittedName>
        <fullName evidence="2">Uncharacterized protein</fullName>
    </submittedName>
</protein>
<proteinExistence type="predicted"/>
<dbReference type="EMBL" id="JAPWTJ010000939">
    <property type="protein sequence ID" value="KAJ8974741.1"/>
    <property type="molecule type" value="Genomic_DNA"/>
</dbReference>
<dbReference type="Proteomes" id="UP001162164">
    <property type="component" value="Unassembled WGS sequence"/>
</dbReference>
<accession>A0ABQ9J9S9</accession>
<organism evidence="2 3">
    <name type="scientific">Molorchus minor</name>
    <dbReference type="NCBI Taxonomy" id="1323400"/>
    <lineage>
        <taxon>Eukaryota</taxon>
        <taxon>Metazoa</taxon>
        <taxon>Ecdysozoa</taxon>
        <taxon>Arthropoda</taxon>
        <taxon>Hexapoda</taxon>
        <taxon>Insecta</taxon>
        <taxon>Pterygota</taxon>
        <taxon>Neoptera</taxon>
        <taxon>Endopterygota</taxon>
        <taxon>Coleoptera</taxon>
        <taxon>Polyphaga</taxon>
        <taxon>Cucujiformia</taxon>
        <taxon>Chrysomeloidea</taxon>
        <taxon>Cerambycidae</taxon>
        <taxon>Lamiinae</taxon>
        <taxon>Monochamini</taxon>
        <taxon>Molorchus</taxon>
    </lineage>
</organism>
<comment type="caution">
    <text evidence="2">The sequence shown here is derived from an EMBL/GenBank/DDBJ whole genome shotgun (WGS) entry which is preliminary data.</text>
</comment>
<feature type="region of interest" description="Disordered" evidence="1">
    <location>
        <begin position="22"/>
        <end position="52"/>
    </location>
</feature>
<sequence length="259" mass="28023">MTIKILLDTSGYLLEIASGQLEVSQQPRPPPTPPAAQFSAKQPKRDGPGPSECCQVRPQFSQYFPVSANKRDQHQHSPADPYSTNSYVRTSRSEDQLQGQNDLCSVSVANAEADEDVTSSLNTLLDTRPDSAGGASDSDRIVWTYNAPVSDHHKFAHTLSNGSSSSHSNISPYVPPVPFIPAPLLPPPRCLPPSCRVSQDLDVCRSPCRMDLQGSIQGTLVCLRRFPTSPALIIMTTIVSVSGTVSWKSVIIVTVTVHC</sequence>
<keyword evidence="3" id="KW-1185">Reference proteome</keyword>
<evidence type="ECO:0000313" key="3">
    <source>
        <dbReference type="Proteomes" id="UP001162164"/>
    </source>
</evidence>
<evidence type="ECO:0000256" key="1">
    <source>
        <dbReference type="SAM" id="MobiDB-lite"/>
    </source>
</evidence>
<gene>
    <name evidence="2" type="ORF">NQ317_005936</name>
</gene>
<reference evidence="2" key="1">
    <citation type="journal article" date="2023" name="Insect Mol. Biol.">
        <title>Genome sequencing provides insights into the evolution of gene families encoding plant cell wall-degrading enzymes in longhorned beetles.</title>
        <authorList>
            <person name="Shin N.R."/>
            <person name="Okamura Y."/>
            <person name="Kirsch R."/>
            <person name="Pauchet Y."/>
        </authorList>
    </citation>
    <scope>NUCLEOTIDE SEQUENCE</scope>
    <source>
        <strain evidence="2">MMC_N1</strain>
    </source>
</reference>
<evidence type="ECO:0000313" key="2">
    <source>
        <dbReference type="EMBL" id="KAJ8974741.1"/>
    </source>
</evidence>
<feature type="region of interest" description="Disordered" evidence="1">
    <location>
        <begin position="69"/>
        <end position="99"/>
    </location>
</feature>
<name>A0ABQ9J9S9_9CUCU</name>
<feature type="compositionally biased region" description="Polar residues" evidence="1">
    <location>
        <begin position="82"/>
        <end position="99"/>
    </location>
</feature>